<accession>A0A7J4XLU9</accession>
<reference evidence="1 2" key="1">
    <citation type="journal article" date="2019" name="Nat. Med.">
        <title>A library of human gut bacterial isolates paired with longitudinal multiomics data enables mechanistic microbiome research.</title>
        <authorList>
            <person name="Poyet M."/>
            <person name="Groussin M."/>
            <person name="Gibbons S.M."/>
            <person name="Avila-Pacheco J."/>
            <person name="Jiang X."/>
            <person name="Kearney S.M."/>
            <person name="Perrotta A.R."/>
            <person name="Berdy B."/>
            <person name="Zhao S."/>
            <person name="Lieberman T.D."/>
            <person name="Swanson P.K."/>
            <person name="Smith M."/>
            <person name="Roesemann S."/>
            <person name="Alexander J.E."/>
            <person name="Rich S.A."/>
            <person name="Livny J."/>
            <person name="Vlamakis H."/>
            <person name="Clish C."/>
            <person name="Bullock K."/>
            <person name="Deik A."/>
            <person name="Scott J."/>
            <person name="Pierce K.A."/>
            <person name="Xavier R.J."/>
            <person name="Alm E.J."/>
        </authorList>
    </citation>
    <scope>NUCLEOTIDE SEQUENCE [LARGE SCALE GENOMIC DNA]</scope>
    <source>
        <strain evidence="1 2">BIOML-A10</strain>
    </source>
</reference>
<dbReference type="RefSeq" id="WP_130058455.1">
    <property type="nucleotide sequence ID" value="NZ_RCXT01000003.1"/>
</dbReference>
<dbReference type="EMBL" id="VWMK01000004">
    <property type="protein sequence ID" value="KAA3767885.1"/>
    <property type="molecule type" value="Genomic_DNA"/>
</dbReference>
<evidence type="ECO:0000313" key="1">
    <source>
        <dbReference type="EMBL" id="KAA3767885.1"/>
    </source>
</evidence>
<gene>
    <name evidence="1" type="ORF">F3F73_05670</name>
</gene>
<evidence type="ECO:0000313" key="2">
    <source>
        <dbReference type="Proteomes" id="UP000422221"/>
    </source>
</evidence>
<dbReference type="PROSITE" id="PS51257">
    <property type="entry name" value="PROKAR_LIPOPROTEIN"/>
    <property type="match status" value="1"/>
</dbReference>
<proteinExistence type="predicted"/>
<sequence>MRKVFFLGLIALLAGCSQENVSPESPNIGLQVNFSLGAATRSVDESIIGSGGQGYVLPFNEIKVLKVELYKSLDEGPIFTHTATDPELQEIHATVSGEAAKLSIPKIPVATEYVKIIINPFTDPDPDINHLQVVSQDAPPAPTMSREKIPYEGVSSAIVIPDESTLEYIKTRATVEVAPVLSRFEIKPGSIKIVDPAASGYTFDWTDGEKGKAKIKDFSAGEISNAEESARENYRKKHGTDASASAVYSYRVRLIRLSFPTDFDINSAVTVLYMNYFKQSLGSATMVKNTNDNVSDWKRGTGFAEYAKGGKQSNMYDTRTTDEKEVNAFHLFPQSVVPTANLQEVKDGMPHVIAHFTGAKRWLTIRAFSNNTNDEIISSFKPGYCYSLDLDDVVITPWSLGLEVRITDGVKTAESDPVIKDYDQTSHVPEPEKSELVMGLKVSKWREKDIEAEL</sequence>
<organism evidence="1 2">
    <name type="scientific">Bacteroides salyersiae</name>
    <dbReference type="NCBI Taxonomy" id="291644"/>
    <lineage>
        <taxon>Bacteria</taxon>
        <taxon>Pseudomonadati</taxon>
        <taxon>Bacteroidota</taxon>
        <taxon>Bacteroidia</taxon>
        <taxon>Bacteroidales</taxon>
        <taxon>Bacteroidaceae</taxon>
        <taxon>Bacteroides</taxon>
    </lineage>
</organism>
<name>A0A7J4XLU9_9BACE</name>
<dbReference type="AlphaFoldDB" id="A0A7J4XLU9"/>
<comment type="caution">
    <text evidence="1">The sequence shown here is derived from an EMBL/GenBank/DDBJ whole genome shotgun (WGS) entry which is preliminary data.</text>
</comment>
<protein>
    <submittedName>
        <fullName evidence="1">Uncharacterized protein</fullName>
    </submittedName>
</protein>
<dbReference type="Proteomes" id="UP000422221">
    <property type="component" value="Unassembled WGS sequence"/>
</dbReference>